<dbReference type="AlphaFoldDB" id="A0A0G4EWD8"/>
<name>A0A0G4EWD8_VITBC</name>
<dbReference type="PhylomeDB" id="A0A0G4EWD8"/>
<evidence type="ECO:0000256" key="2">
    <source>
        <dbReference type="SAM" id="MobiDB-lite"/>
    </source>
</evidence>
<reference evidence="3 4" key="1">
    <citation type="submission" date="2014-11" db="EMBL/GenBank/DDBJ databases">
        <authorList>
            <person name="Zhu J."/>
            <person name="Qi W."/>
            <person name="Song R."/>
        </authorList>
    </citation>
    <scope>NUCLEOTIDE SEQUENCE [LARGE SCALE GENOMIC DNA]</scope>
</reference>
<dbReference type="InParanoid" id="A0A0G4EWD8"/>
<keyword evidence="1" id="KW-0175">Coiled coil</keyword>
<protein>
    <submittedName>
        <fullName evidence="3">Uncharacterized protein</fullName>
    </submittedName>
</protein>
<organism evidence="3 4">
    <name type="scientific">Vitrella brassicaformis (strain CCMP3155)</name>
    <dbReference type="NCBI Taxonomy" id="1169540"/>
    <lineage>
        <taxon>Eukaryota</taxon>
        <taxon>Sar</taxon>
        <taxon>Alveolata</taxon>
        <taxon>Colpodellida</taxon>
        <taxon>Vitrellaceae</taxon>
        <taxon>Vitrella</taxon>
    </lineage>
</organism>
<proteinExistence type="predicted"/>
<gene>
    <name evidence="3" type="ORF">Vbra_21120</name>
</gene>
<dbReference type="VEuPathDB" id="CryptoDB:Vbra_21120"/>
<feature type="compositionally biased region" description="Basic and acidic residues" evidence="2">
    <location>
        <begin position="123"/>
        <end position="151"/>
    </location>
</feature>
<evidence type="ECO:0000256" key="1">
    <source>
        <dbReference type="SAM" id="Coils"/>
    </source>
</evidence>
<dbReference type="Proteomes" id="UP000041254">
    <property type="component" value="Unassembled WGS sequence"/>
</dbReference>
<accession>A0A0G4EWD8</accession>
<evidence type="ECO:0000313" key="3">
    <source>
        <dbReference type="EMBL" id="CEM03272.1"/>
    </source>
</evidence>
<evidence type="ECO:0000313" key="4">
    <source>
        <dbReference type="Proteomes" id="UP000041254"/>
    </source>
</evidence>
<feature type="region of interest" description="Disordered" evidence="2">
    <location>
        <begin position="123"/>
        <end position="193"/>
    </location>
</feature>
<sequence>MSFDAASLERAFAQQFVERRQLLKELRQYDDEKLLSLYEERKFLERRCNELHALHNGAVEGVCKLLKSRQGLLETAESNQEKLLGEIDGLEAKIAELQQQVADEKQQCHDAEQANEALQRKLEAVRPESHDKRTQEDATKDVPELKHKLDGVADEAEEATPEATDMAEPHKGTADQTPTSGEDIVELTKRLKM</sequence>
<dbReference type="EMBL" id="CDMY01000336">
    <property type="protein sequence ID" value="CEM03272.1"/>
    <property type="molecule type" value="Genomic_DNA"/>
</dbReference>
<feature type="coiled-coil region" evidence="1">
    <location>
        <begin position="73"/>
        <end position="121"/>
    </location>
</feature>
<keyword evidence="4" id="KW-1185">Reference proteome</keyword>